<protein>
    <recommendedName>
        <fullName evidence="15">FtsK domain-containing protein</fullName>
    </recommendedName>
</protein>
<dbReference type="Proteomes" id="UP000030134">
    <property type="component" value="Unassembled WGS sequence"/>
</dbReference>
<dbReference type="AlphaFoldDB" id="A0A0A2G418"/>
<comment type="subcellular location">
    <subcellularLocation>
        <location evidence="1">Cell membrane</location>
        <topology evidence="1">Multi-pass membrane protein</topology>
    </subcellularLocation>
</comment>
<evidence type="ECO:0000256" key="10">
    <source>
        <dbReference type="ARBA" id="ARBA00023125"/>
    </source>
</evidence>
<dbReference type="STRING" id="266762.HQ36_03615"/>
<dbReference type="PANTHER" id="PTHR22683:SF41">
    <property type="entry name" value="DNA TRANSLOCASE FTSK"/>
    <property type="match status" value="1"/>
</dbReference>
<dbReference type="EMBL" id="JQZW01000008">
    <property type="protein sequence ID" value="KGN98023.1"/>
    <property type="molecule type" value="Genomic_DNA"/>
</dbReference>
<evidence type="ECO:0000256" key="13">
    <source>
        <dbReference type="PROSITE-ProRule" id="PRU00289"/>
    </source>
</evidence>
<comment type="similarity">
    <text evidence="2">Belongs to the FtsK/SpoIIIE/SftA family.</text>
</comment>
<organism evidence="16 17">
    <name type="scientific">Porphyromonas gingivicanis</name>
    <dbReference type="NCBI Taxonomy" id="266762"/>
    <lineage>
        <taxon>Bacteria</taxon>
        <taxon>Pseudomonadati</taxon>
        <taxon>Bacteroidota</taxon>
        <taxon>Bacteroidia</taxon>
        <taxon>Bacteroidales</taxon>
        <taxon>Porphyromonadaceae</taxon>
        <taxon>Porphyromonas</taxon>
    </lineage>
</organism>
<dbReference type="SMART" id="SM00843">
    <property type="entry name" value="Ftsk_gamma"/>
    <property type="match status" value="1"/>
</dbReference>
<keyword evidence="11 14" id="KW-0472">Membrane</keyword>
<feature type="transmembrane region" description="Helical" evidence="14">
    <location>
        <begin position="95"/>
        <end position="116"/>
    </location>
</feature>
<dbReference type="PROSITE" id="PS50901">
    <property type="entry name" value="FTSK"/>
    <property type="match status" value="1"/>
</dbReference>
<sequence length="813" mass="90754">MDAKRGKKEVKKSLFASFSTSKYAPLYRFLGGLVLLFVTLFLLISSFSYLLTASKDQSVLSNHETFFSAIRETNKISNIGGLLGAYVSDWLVNRFLGIGSIVLLFFPLCYALRIFNLPKSYKISVVKIFFITAFSSIWLAILSTYVTILFDITLPFQIGGSQGIHLTLFLLTHLGHAGIVSLILFALIVIVVSVSQQSALWLQNFLSFSWLNIRIKRKAFPSDREVAMEEVAQVSVGEDRVEQAMEEEAKTNLQEERQETVVELGHSMPHAQIATKPEGEQQDSMTATATSSLIIEIPQEEEQQEYAPQSATSSRGDLELPNYVFPSLDLLEIYERGDNTPDYEEIASNERQIIETLESFKIKARPTKATVGPTVTLYEIEPDAGIKISRIRNLDDDIALSLKSEGGIRIIAPIPGKGTIGIEVPNKRPQIVSFHSLLSSRKFAENKMELPIAIGKTITNEVFMFDLTKMPHLLIAGATGQGKSVGLNVMISSLLYSKHPSELKFVMIDPKMLEFSVYEMLERHYLAKLPEEDKCIITDMSKVVPTLNSLCVEMDNRYRLLTEARVRNIAEYNKRVQSGELAFSGHHKFLPYIVLIIDEFADLIMTSGKEVERPITRIAQKARAAGIHMVLATQRPTTDIITGTIKANFPARIAFKVFSATDSRTILDGPGANHLVGRGDMLFYQGKDMLRLQCALIDTPETQRIVDTISSQASFTTPYNLPEAPVEETDEGRVVSLDRKDALFEEVARMVVETQQGSTSKIQRHFEIGFNRAGRIMDQLEAAGIVAAQQGSKSREVLIPDLYALQNLLDSLK</sequence>
<accession>A0A0A2G418</accession>
<evidence type="ECO:0000256" key="4">
    <source>
        <dbReference type="ARBA" id="ARBA00022618"/>
    </source>
</evidence>
<evidence type="ECO:0000256" key="1">
    <source>
        <dbReference type="ARBA" id="ARBA00004651"/>
    </source>
</evidence>
<dbReference type="InterPro" id="IPR036390">
    <property type="entry name" value="WH_DNA-bd_sf"/>
</dbReference>
<evidence type="ECO:0000313" key="17">
    <source>
        <dbReference type="Proteomes" id="UP000030134"/>
    </source>
</evidence>
<keyword evidence="5 14" id="KW-0812">Transmembrane</keyword>
<dbReference type="InterPro" id="IPR041027">
    <property type="entry name" value="FtsK_alpha"/>
</dbReference>
<evidence type="ECO:0000256" key="2">
    <source>
        <dbReference type="ARBA" id="ARBA00006474"/>
    </source>
</evidence>
<dbReference type="Gene3D" id="1.10.10.10">
    <property type="entry name" value="Winged helix-like DNA-binding domain superfamily/Winged helix DNA-binding domain"/>
    <property type="match status" value="1"/>
</dbReference>
<dbReference type="PANTHER" id="PTHR22683">
    <property type="entry name" value="SPORULATION PROTEIN RELATED"/>
    <property type="match status" value="1"/>
</dbReference>
<keyword evidence="8 13" id="KW-0067">ATP-binding</keyword>
<keyword evidence="10" id="KW-0238">DNA-binding</keyword>
<evidence type="ECO:0000313" key="16">
    <source>
        <dbReference type="EMBL" id="KGN98023.1"/>
    </source>
</evidence>
<dbReference type="Pfam" id="PF13491">
    <property type="entry name" value="FtsK_4TM"/>
    <property type="match status" value="1"/>
</dbReference>
<dbReference type="GO" id="GO:0007059">
    <property type="term" value="P:chromosome segregation"/>
    <property type="evidence" value="ECO:0007669"/>
    <property type="project" value="UniProtKB-KW"/>
</dbReference>
<feature type="domain" description="FtsK" evidence="15">
    <location>
        <begin position="459"/>
        <end position="664"/>
    </location>
</feature>
<dbReference type="InterPro" id="IPR025199">
    <property type="entry name" value="FtsK_4TM"/>
</dbReference>
<dbReference type="CDD" id="cd01127">
    <property type="entry name" value="TrwB_TraG_TraD_VirD4"/>
    <property type="match status" value="1"/>
</dbReference>
<feature type="binding site" evidence="13">
    <location>
        <begin position="477"/>
        <end position="484"/>
    </location>
    <ligand>
        <name>ATP</name>
        <dbReference type="ChEBI" id="CHEBI:30616"/>
    </ligand>
</feature>
<dbReference type="Pfam" id="PF01580">
    <property type="entry name" value="FtsK_SpoIIIE"/>
    <property type="match status" value="1"/>
</dbReference>
<dbReference type="InterPro" id="IPR050206">
    <property type="entry name" value="FtsK/SpoIIIE/SftA"/>
</dbReference>
<evidence type="ECO:0000256" key="12">
    <source>
        <dbReference type="ARBA" id="ARBA00023306"/>
    </source>
</evidence>
<dbReference type="Pfam" id="PF17854">
    <property type="entry name" value="FtsK_alpha"/>
    <property type="match status" value="1"/>
</dbReference>
<dbReference type="InterPro" id="IPR002543">
    <property type="entry name" value="FtsK_dom"/>
</dbReference>
<name>A0A0A2G418_9PORP</name>
<keyword evidence="3" id="KW-1003">Cell membrane</keyword>
<keyword evidence="12" id="KW-0131">Cell cycle</keyword>
<dbReference type="InterPro" id="IPR036388">
    <property type="entry name" value="WH-like_DNA-bd_sf"/>
</dbReference>
<dbReference type="Gene3D" id="3.40.50.300">
    <property type="entry name" value="P-loop containing nucleotide triphosphate hydrolases"/>
    <property type="match status" value="1"/>
</dbReference>
<keyword evidence="9 14" id="KW-1133">Transmembrane helix</keyword>
<dbReference type="GO" id="GO:0051301">
    <property type="term" value="P:cell division"/>
    <property type="evidence" value="ECO:0007669"/>
    <property type="project" value="UniProtKB-KW"/>
</dbReference>
<evidence type="ECO:0000256" key="5">
    <source>
        <dbReference type="ARBA" id="ARBA00022692"/>
    </source>
</evidence>
<dbReference type="GO" id="GO:0003677">
    <property type="term" value="F:DNA binding"/>
    <property type="evidence" value="ECO:0007669"/>
    <property type="project" value="UniProtKB-KW"/>
</dbReference>
<evidence type="ECO:0000256" key="8">
    <source>
        <dbReference type="ARBA" id="ARBA00022840"/>
    </source>
</evidence>
<evidence type="ECO:0000256" key="7">
    <source>
        <dbReference type="ARBA" id="ARBA00022829"/>
    </source>
</evidence>
<dbReference type="InterPro" id="IPR018541">
    <property type="entry name" value="Ftsk_gamma"/>
</dbReference>
<evidence type="ECO:0000256" key="6">
    <source>
        <dbReference type="ARBA" id="ARBA00022741"/>
    </source>
</evidence>
<dbReference type="GO" id="GO:0005886">
    <property type="term" value="C:plasma membrane"/>
    <property type="evidence" value="ECO:0007669"/>
    <property type="project" value="UniProtKB-SubCell"/>
</dbReference>
<evidence type="ECO:0000256" key="14">
    <source>
        <dbReference type="SAM" id="Phobius"/>
    </source>
</evidence>
<dbReference type="GO" id="GO:0005524">
    <property type="term" value="F:ATP binding"/>
    <property type="evidence" value="ECO:0007669"/>
    <property type="project" value="UniProtKB-UniRule"/>
</dbReference>
<keyword evidence="17" id="KW-1185">Reference proteome</keyword>
<dbReference type="eggNOG" id="COG1674">
    <property type="taxonomic scope" value="Bacteria"/>
</dbReference>
<keyword evidence="6 13" id="KW-0547">Nucleotide-binding</keyword>
<feature type="transmembrane region" description="Helical" evidence="14">
    <location>
        <begin position="128"/>
        <end position="150"/>
    </location>
</feature>
<evidence type="ECO:0000256" key="11">
    <source>
        <dbReference type="ARBA" id="ARBA00023136"/>
    </source>
</evidence>
<evidence type="ECO:0000259" key="15">
    <source>
        <dbReference type="PROSITE" id="PS50901"/>
    </source>
</evidence>
<dbReference type="Gene3D" id="3.30.980.40">
    <property type="match status" value="1"/>
</dbReference>
<dbReference type="SUPFAM" id="SSF52540">
    <property type="entry name" value="P-loop containing nucleoside triphosphate hydrolases"/>
    <property type="match status" value="1"/>
</dbReference>
<dbReference type="SUPFAM" id="SSF46785">
    <property type="entry name" value="Winged helix' DNA-binding domain"/>
    <property type="match status" value="1"/>
</dbReference>
<gene>
    <name evidence="16" type="ORF">HQ36_03615</name>
</gene>
<dbReference type="InterPro" id="IPR027417">
    <property type="entry name" value="P-loop_NTPase"/>
</dbReference>
<keyword evidence="7" id="KW-0159">Chromosome partition</keyword>
<feature type="transmembrane region" description="Helical" evidence="14">
    <location>
        <begin position="29"/>
        <end position="51"/>
    </location>
</feature>
<keyword evidence="4" id="KW-0132">Cell division</keyword>
<evidence type="ECO:0000256" key="3">
    <source>
        <dbReference type="ARBA" id="ARBA00022475"/>
    </source>
</evidence>
<reference evidence="16 17" key="1">
    <citation type="submission" date="2014-08" db="EMBL/GenBank/DDBJ databases">
        <title>Porphyromonas gingivicanis strain:COT-022_OH1391 Genome sequencing.</title>
        <authorList>
            <person name="Wallis C."/>
            <person name="Deusch O."/>
            <person name="O'Flynn C."/>
            <person name="Davis I."/>
            <person name="Jospin G."/>
            <person name="Darling A.E."/>
            <person name="Coil D.A."/>
            <person name="Alexiev A."/>
            <person name="Horsfall A."/>
            <person name="Kirkwood N."/>
            <person name="Harris S."/>
            <person name="Eisen J.A."/>
        </authorList>
    </citation>
    <scope>NUCLEOTIDE SEQUENCE [LARGE SCALE GENOMIC DNA]</scope>
    <source>
        <strain evidence="17">COT-022 OH1391</strain>
    </source>
</reference>
<dbReference type="Pfam" id="PF09397">
    <property type="entry name" value="FtsK_gamma"/>
    <property type="match status" value="1"/>
</dbReference>
<evidence type="ECO:0000256" key="9">
    <source>
        <dbReference type="ARBA" id="ARBA00022989"/>
    </source>
</evidence>
<proteinExistence type="inferred from homology"/>
<feature type="transmembrane region" description="Helical" evidence="14">
    <location>
        <begin position="170"/>
        <end position="194"/>
    </location>
</feature>
<comment type="caution">
    <text evidence="16">The sequence shown here is derived from an EMBL/GenBank/DDBJ whole genome shotgun (WGS) entry which is preliminary data.</text>
</comment>